<dbReference type="InterPro" id="IPR009061">
    <property type="entry name" value="DNA-bd_dom_put_sf"/>
</dbReference>
<accession>A0A2V4ANP6</accession>
<dbReference type="Pfam" id="PF12728">
    <property type="entry name" value="HTH_17"/>
    <property type="match status" value="1"/>
</dbReference>
<evidence type="ECO:0000313" key="1">
    <source>
        <dbReference type="EMBL" id="PXY20746.1"/>
    </source>
</evidence>
<dbReference type="AlphaFoldDB" id="A0A2V4ANP6"/>
<reference evidence="1 2" key="1">
    <citation type="submission" date="2016-07" db="EMBL/GenBank/DDBJ databases">
        <title>Draft genome sequence of Prauserella muralis DSM 45305, isolated from a mould-covered wall in an indoor environment.</title>
        <authorList>
            <person name="Ruckert C."/>
            <person name="Albersmeier A."/>
            <person name="Jiang C.-L."/>
            <person name="Jiang Y."/>
            <person name="Kalinowski J."/>
            <person name="Schneider O."/>
            <person name="Winkler A."/>
            <person name="Zotchev S.B."/>
        </authorList>
    </citation>
    <scope>NUCLEOTIDE SEQUENCE [LARGE SCALE GENOMIC DNA]</scope>
    <source>
        <strain evidence="1 2">DSM 45305</strain>
    </source>
</reference>
<dbReference type="SUPFAM" id="SSF46955">
    <property type="entry name" value="Putative DNA-binding domain"/>
    <property type="match status" value="1"/>
</dbReference>
<organism evidence="1 2">
    <name type="scientific">Prauserella muralis</name>
    <dbReference type="NCBI Taxonomy" id="588067"/>
    <lineage>
        <taxon>Bacteria</taxon>
        <taxon>Bacillati</taxon>
        <taxon>Actinomycetota</taxon>
        <taxon>Actinomycetes</taxon>
        <taxon>Pseudonocardiales</taxon>
        <taxon>Pseudonocardiaceae</taxon>
        <taxon>Prauserella</taxon>
    </lineage>
</organism>
<dbReference type="InterPro" id="IPR010093">
    <property type="entry name" value="SinI_DNA-bd"/>
</dbReference>
<dbReference type="GO" id="GO:0003677">
    <property type="term" value="F:DNA binding"/>
    <property type="evidence" value="ECO:0007669"/>
    <property type="project" value="InterPro"/>
</dbReference>
<dbReference type="InterPro" id="IPR041657">
    <property type="entry name" value="HTH_17"/>
</dbReference>
<dbReference type="EMBL" id="MASW01000006">
    <property type="protein sequence ID" value="PXY20746.1"/>
    <property type="molecule type" value="Genomic_DNA"/>
</dbReference>
<sequence>MAPQRLYTVNEVAELLGLHVKTVRGYVRDGRLKGTRVGKSYRIAAGDLATFTGESPEPSAREAVSRARQAEVTTVVQVEAADPNLLSRIDAMLGAAMVENGRAGGEPLRVDTVYDEERARLKVVLLGGLEPVTSALRVIAAIVEEGS</sequence>
<protein>
    <submittedName>
        <fullName evidence="1">MerR family transcriptional regulator</fullName>
    </submittedName>
</protein>
<dbReference type="Proteomes" id="UP000249915">
    <property type="component" value="Unassembled WGS sequence"/>
</dbReference>
<name>A0A2V4ANP6_9PSEU</name>
<dbReference type="RefSeq" id="WP_245992813.1">
    <property type="nucleotide sequence ID" value="NZ_MASW01000006.1"/>
</dbReference>
<evidence type="ECO:0000313" key="2">
    <source>
        <dbReference type="Proteomes" id="UP000249915"/>
    </source>
</evidence>
<comment type="caution">
    <text evidence="1">The sequence shown here is derived from an EMBL/GenBank/DDBJ whole genome shotgun (WGS) entry which is preliminary data.</text>
</comment>
<dbReference type="NCBIfam" id="TIGR01764">
    <property type="entry name" value="excise"/>
    <property type="match status" value="1"/>
</dbReference>
<keyword evidence="2" id="KW-1185">Reference proteome</keyword>
<gene>
    <name evidence="1" type="ORF">BAY60_24790</name>
</gene>
<dbReference type="Gene3D" id="1.10.1660.10">
    <property type="match status" value="1"/>
</dbReference>
<proteinExistence type="predicted"/>